<evidence type="ECO:0008006" key="10">
    <source>
        <dbReference type="Google" id="ProtNLM"/>
    </source>
</evidence>
<dbReference type="Proteomes" id="UP000038009">
    <property type="component" value="Unassembled WGS sequence"/>
</dbReference>
<gene>
    <name evidence="8" type="ORF">ABL78_6789</name>
</gene>
<comment type="subcellular location">
    <subcellularLocation>
        <location evidence="1">Membrane</location>
        <topology evidence="1">Multi-pass membrane protein</topology>
    </subcellularLocation>
</comment>
<comment type="similarity">
    <text evidence="2">Belongs to the acetate uptake transporter (AceTr) (TC 2.A.96) family.</text>
</comment>
<feature type="region of interest" description="Disordered" evidence="6">
    <location>
        <begin position="1"/>
        <end position="44"/>
    </location>
</feature>
<comment type="caution">
    <text evidence="8">The sequence shown here is derived from an EMBL/GenBank/DDBJ whole genome shotgun (WGS) entry which is preliminary data.</text>
</comment>
<dbReference type="PANTHER" id="PTHR30178:SF3">
    <property type="entry name" value="SUCCINATE-ACETATE_PROTON SYMPORTER SATP"/>
    <property type="match status" value="1"/>
</dbReference>
<evidence type="ECO:0000256" key="1">
    <source>
        <dbReference type="ARBA" id="ARBA00004141"/>
    </source>
</evidence>
<evidence type="ECO:0000256" key="3">
    <source>
        <dbReference type="ARBA" id="ARBA00022692"/>
    </source>
</evidence>
<keyword evidence="9" id="KW-1185">Reference proteome</keyword>
<dbReference type="InterPro" id="IPR000791">
    <property type="entry name" value="Gpr1/Fun34/SatP-like"/>
</dbReference>
<feature type="transmembrane region" description="Helical" evidence="7">
    <location>
        <begin position="212"/>
        <end position="235"/>
    </location>
</feature>
<accession>A0A0N1PAF6</accession>
<protein>
    <recommendedName>
        <fullName evidence="10">GPR1/FUN34/yaaH family</fullName>
    </recommendedName>
</protein>
<dbReference type="InterPro" id="IPR047623">
    <property type="entry name" value="SatP"/>
</dbReference>
<evidence type="ECO:0000313" key="8">
    <source>
        <dbReference type="EMBL" id="KPI84164.1"/>
    </source>
</evidence>
<evidence type="ECO:0000256" key="4">
    <source>
        <dbReference type="ARBA" id="ARBA00022989"/>
    </source>
</evidence>
<sequence length="365" mass="40038">MSNPRLNKAEEHHKPSAARAAEHSHGHADLHQQGGVQQTLQSRGSIAQDISGKLKERRSAAVYDYLAGQGDELRTASSSEKFSYHITKKPSGRHSFDYLDEDQNRVPREAVELANTPTRKATSCFDSDSDDEEAFLDHQIRILEAKQKMSMARKMANPGPVGLTAFGMTTILLNLHNTGVFGLYTVIPAVGICFGGCTQLIAGLLEWLRGNTFAHVAFVSYGAFWLSLVCIWMLPNASTGDSPLVHPASEYFVGVYLAIWGIFSFFMLICTTRMNLVIFMVFLTLTLLFFMLAGGNMCNNPTALKAAGYEGAICGSLAMYLGAAEYVNEMWDCVLLPVFPMTQVLGWIGAGQAESTETPKEAKEE</sequence>
<feature type="transmembrane region" description="Helical" evidence="7">
    <location>
        <begin position="251"/>
        <end position="269"/>
    </location>
</feature>
<feature type="transmembrane region" description="Helical" evidence="7">
    <location>
        <begin position="276"/>
        <end position="295"/>
    </location>
</feature>
<dbReference type="NCBIfam" id="NF038013">
    <property type="entry name" value="AceTr_1"/>
    <property type="match status" value="1"/>
</dbReference>
<keyword evidence="3 7" id="KW-0812">Transmembrane</keyword>
<keyword evidence="4 7" id="KW-1133">Transmembrane helix</keyword>
<reference evidence="8 9" key="1">
    <citation type="journal article" date="2015" name="PLoS Pathog.">
        <title>Leptomonas seymouri: Adaptations to the Dixenous Life Cycle Analyzed by Genome Sequencing, Transcriptome Profiling and Co-infection with Leishmania donovani.</title>
        <authorList>
            <person name="Kraeva N."/>
            <person name="Butenko A."/>
            <person name="Hlavacova J."/>
            <person name="Kostygov A."/>
            <person name="Myskova J."/>
            <person name="Grybchuk D."/>
            <person name="Lestinova T."/>
            <person name="Votypka J."/>
            <person name="Volf P."/>
            <person name="Opperdoes F."/>
            <person name="Flegontov P."/>
            <person name="Lukes J."/>
            <person name="Yurchenko V."/>
        </authorList>
    </citation>
    <scope>NUCLEOTIDE SEQUENCE [LARGE SCALE GENOMIC DNA]</scope>
    <source>
        <strain evidence="8 9">ATCC 30220</strain>
    </source>
</reference>
<dbReference type="OrthoDB" id="3648309at2759"/>
<dbReference type="VEuPathDB" id="TriTrypDB:Lsey_0284_0080"/>
<feature type="compositionally biased region" description="Basic and acidic residues" evidence="6">
    <location>
        <begin position="7"/>
        <end position="30"/>
    </location>
</feature>
<evidence type="ECO:0000256" key="5">
    <source>
        <dbReference type="ARBA" id="ARBA00023136"/>
    </source>
</evidence>
<dbReference type="GO" id="GO:0071422">
    <property type="term" value="P:succinate transmembrane transport"/>
    <property type="evidence" value="ECO:0007669"/>
    <property type="project" value="TreeGrafter"/>
</dbReference>
<dbReference type="PANTHER" id="PTHR30178">
    <property type="entry name" value="INNER MEMBRANE PROTEIN YAAH"/>
    <property type="match status" value="1"/>
</dbReference>
<feature type="compositionally biased region" description="Polar residues" evidence="6">
    <location>
        <begin position="34"/>
        <end position="44"/>
    </location>
</feature>
<dbReference type="EMBL" id="LJSK01000284">
    <property type="protein sequence ID" value="KPI84164.1"/>
    <property type="molecule type" value="Genomic_DNA"/>
</dbReference>
<evidence type="ECO:0000313" key="9">
    <source>
        <dbReference type="Proteomes" id="UP000038009"/>
    </source>
</evidence>
<evidence type="ECO:0000256" key="2">
    <source>
        <dbReference type="ARBA" id="ARBA00005587"/>
    </source>
</evidence>
<evidence type="ECO:0000256" key="6">
    <source>
        <dbReference type="SAM" id="MobiDB-lite"/>
    </source>
</evidence>
<keyword evidence="5 7" id="KW-0472">Membrane</keyword>
<feature type="transmembrane region" description="Helical" evidence="7">
    <location>
        <begin position="181"/>
        <end position="205"/>
    </location>
</feature>
<proteinExistence type="inferred from homology"/>
<organism evidence="8 9">
    <name type="scientific">Leptomonas seymouri</name>
    <dbReference type="NCBI Taxonomy" id="5684"/>
    <lineage>
        <taxon>Eukaryota</taxon>
        <taxon>Discoba</taxon>
        <taxon>Euglenozoa</taxon>
        <taxon>Kinetoplastea</taxon>
        <taxon>Metakinetoplastina</taxon>
        <taxon>Trypanosomatida</taxon>
        <taxon>Trypanosomatidae</taxon>
        <taxon>Leishmaniinae</taxon>
        <taxon>Leptomonas</taxon>
    </lineage>
</organism>
<dbReference type="AlphaFoldDB" id="A0A0N1PAF6"/>
<evidence type="ECO:0000256" key="7">
    <source>
        <dbReference type="SAM" id="Phobius"/>
    </source>
</evidence>
<dbReference type="Pfam" id="PF01184">
    <property type="entry name" value="Gpr1_Fun34_YaaH"/>
    <property type="match status" value="1"/>
</dbReference>
<name>A0A0N1PAF6_LEPSE</name>
<dbReference type="OMA" id="NLHNTGV"/>
<dbReference type="GO" id="GO:0015360">
    <property type="term" value="F:acetate:proton symporter activity"/>
    <property type="evidence" value="ECO:0007669"/>
    <property type="project" value="TreeGrafter"/>
</dbReference>
<feature type="transmembrane region" description="Helical" evidence="7">
    <location>
        <begin position="155"/>
        <end position="175"/>
    </location>
</feature>
<dbReference type="GO" id="GO:0005886">
    <property type="term" value="C:plasma membrane"/>
    <property type="evidence" value="ECO:0007669"/>
    <property type="project" value="TreeGrafter"/>
</dbReference>